<dbReference type="InterPro" id="IPR012340">
    <property type="entry name" value="NA-bd_OB-fold"/>
</dbReference>
<feature type="compositionally biased region" description="Pro residues" evidence="1">
    <location>
        <begin position="339"/>
        <end position="348"/>
    </location>
</feature>
<dbReference type="SUPFAM" id="SSF50249">
    <property type="entry name" value="Nucleic acid-binding proteins"/>
    <property type="match status" value="1"/>
</dbReference>
<feature type="region of interest" description="Disordered" evidence="1">
    <location>
        <begin position="621"/>
        <end position="644"/>
    </location>
</feature>
<accession>A0A516G9G0</accession>
<dbReference type="KEGG" id="orz:FNH13_07280"/>
<evidence type="ECO:0008006" key="4">
    <source>
        <dbReference type="Google" id="ProtNLM"/>
    </source>
</evidence>
<feature type="region of interest" description="Disordered" evidence="1">
    <location>
        <begin position="331"/>
        <end position="394"/>
    </location>
</feature>
<evidence type="ECO:0000313" key="3">
    <source>
        <dbReference type="Proteomes" id="UP000315395"/>
    </source>
</evidence>
<feature type="compositionally biased region" description="Basic and acidic residues" evidence="1">
    <location>
        <begin position="485"/>
        <end position="506"/>
    </location>
</feature>
<feature type="region of interest" description="Disordered" evidence="1">
    <location>
        <begin position="485"/>
        <end position="513"/>
    </location>
</feature>
<sequence>MGPQPTSIVSITTPEEARALGEHLLNRKRTRPVCVVSVADQATTPFIDVGEVARELGEVCEYYLVPTGRLTFALTDLLPEAAGVYGGAGRIYGPADEWTANPFTGCPLVMCREVARGPAATDQLIQQGLRFGGSSTSTVAPTSRHSTFTVKQIYPPSRALAVDADGQFASLWAESLLPGVDIDSLVVPGQRIEGRVVLGAGRIAPADLPRPSAQALREYAVGSVVLVRVAEVLVDRASVELVPGLRAVLHRDDVTGNPIDRMTSLVSEGEVLGARVLRIGVPGGKGWRLGTLDVDDDEPLVTAPALLPGGPPWLRSEQIGVVARVEAAPPSAPTAPVAVPKPAPPPGVPVARPVAPKPAPKPGPPGVVQALAPQPVPVPVHKPAPTPPRPVLPPDDSPLLLRLSEAEKVIGDLQLTVERLRVEQARLRNTLRDLAGQPPRPGQAEALAAAEEAEALRQQRSDLEGTARSQEAEIDRLREEAASQRLELRRAKQDAQRAKRAQRESGEAPTVWSDPERQFRWEVEQAWAVRIPAAEKPSLPLREYVVLPGFLDSLAETAGIDRSKVVDVVVDIATGRVHDIPARETHQLRSGDGGAPARTREDGATCWRVALQINTPSARRLHFWQPPGRPPELSSVRLHDDFQP</sequence>
<protein>
    <recommendedName>
        <fullName evidence="4">S1 motif domain-containing protein</fullName>
    </recommendedName>
</protein>
<reference evidence="2 3" key="1">
    <citation type="submission" date="2019-07" db="EMBL/GenBank/DDBJ databases">
        <title>complete genome sequencing of Ornithinimicrobium sp. H23M54.</title>
        <authorList>
            <person name="Bae J.-W."/>
            <person name="Lee S.-Y."/>
        </authorList>
    </citation>
    <scope>NUCLEOTIDE SEQUENCE [LARGE SCALE GENOMIC DNA]</scope>
    <source>
        <strain evidence="2 3">H23M54</strain>
    </source>
</reference>
<proteinExistence type="predicted"/>
<name>A0A516G9G0_9MICO</name>
<feature type="compositionally biased region" description="Pro residues" evidence="1">
    <location>
        <begin position="355"/>
        <end position="365"/>
    </location>
</feature>
<dbReference type="Gene3D" id="2.40.50.140">
    <property type="entry name" value="Nucleic acid-binding proteins"/>
    <property type="match status" value="1"/>
</dbReference>
<evidence type="ECO:0000256" key="1">
    <source>
        <dbReference type="SAM" id="MobiDB-lite"/>
    </source>
</evidence>
<evidence type="ECO:0000313" key="2">
    <source>
        <dbReference type="EMBL" id="QDO88169.1"/>
    </source>
</evidence>
<feature type="compositionally biased region" description="Pro residues" evidence="1">
    <location>
        <begin position="374"/>
        <end position="394"/>
    </location>
</feature>
<gene>
    <name evidence="2" type="ORF">FNH13_07280</name>
</gene>
<dbReference type="AlphaFoldDB" id="A0A516G9G0"/>
<feature type="region of interest" description="Disordered" evidence="1">
    <location>
        <begin position="432"/>
        <end position="472"/>
    </location>
</feature>
<organism evidence="2 3">
    <name type="scientific">Ornithinimicrobium ciconiae</name>
    <dbReference type="NCBI Taxonomy" id="2594265"/>
    <lineage>
        <taxon>Bacteria</taxon>
        <taxon>Bacillati</taxon>
        <taxon>Actinomycetota</taxon>
        <taxon>Actinomycetes</taxon>
        <taxon>Micrococcales</taxon>
        <taxon>Ornithinimicrobiaceae</taxon>
        <taxon>Ornithinimicrobium</taxon>
    </lineage>
</organism>
<dbReference type="OrthoDB" id="8452205at2"/>
<dbReference type="EMBL" id="CP041616">
    <property type="protein sequence ID" value="QDO88169.1"/>
    <property type="molecule type" value="Genomic_DNA"/>
</dbReference>
<dbReference type="RefSeq" id="WP_143782844.1">
    <property type="nucleotide sequence ID" value="NZ_CP041616.1"/>
</dbReference>
<feature type="compositionally biased region" description="Basic and acidic residues" evidence="1">
    <location>
        <begin position="454"/>
        <end position="472"/>
    </location>
</feature>
<dbReference type="Proteomes" id="UP000315395">
    <property type="component" value="Chromosome"/>
</dbReference>
<keyword evidence="3" id="KW-1185">Reference proteome</keyword>